<dbReference type="PANTHER" id="PTHR42925:SF2">
    <property type="entry name" value="NA+ DRIVEN MULTIDRUG EFFLUX PUMP"/>
    <property type="match status" value="1"/>
</dbReference>
<evidence type="ECO:0000256" key="2">
    <source>
        <dbReference type="ARBA" id="ARBA00022448"/>
    </source>
</evidence>
<evidence type="ECO:0000256" key="7">
    <source>
        <dbReference type="SAM" id="Phobius"/>
    </source>
</evidence>
<comment type="subcellular location">
    <subcellularLocation>
        <location evidence="1">Cell membrane</location>
        <topology evidence="1">Multi-pass membrane protein</topology>
    </subcellularLocation>
</comment>
<dbReference type="Proteomes" id="UP000282076">
    <property type="component" value="Unassembled WGS sequence"/>
</dbReference>
<feature type="transmembrane region" description="Helical" evidence="7">
    <location>
        <begin position="414"/>
        <end position="436"/>
    </location>
</feature>
<accession>A0A494Y3R0</accession>
<feature type="transmembrane region" description="Helical" evidence="7">
    <location>
        <begin position="388"/>
        <end position="408"/>
    </location>
</feature>
<feature type="transmembrane region" description="Helical" evidence="7">
    <location>
        <begin position="194"/>
        <end position="217"/>
    </location>
</feature>
<keyword evidence="3" id="KW-1003">Cell membrane</keyword>
<dbReference type="CDD" id="cd13134">
    <property type="entry name" value="MATE_like_8"/>
    <property type="match status" value="1"/>
</dbReference>
<dbReference type="PIRSF" id="PIRSF006603">
    <property type="entry name" value="DinF"/>
    <property type="match status" value="1"/>
</dbReference>
<feature type="transmembrane region" description="Helical" evidence="7">
    <location>
        <begin position="243"/>
        <end position="265"/>
    </location>
</feature>
<dbReference type="GO" id="GO:0015297">
    <property type="term" value="F:antiporter activity"/>
    <property type="evidence" value="ECO:0007669"/>
    <property type="project" value="InterPro"/>
</dbReference>
<evidence type="ECO:0000313" key="8">
    <source>
        <dbReference type="EMBL" id="RKP57334.1"/>
    </source>
</evidence>
<keyword evidence="5 7" id="KW-1133">Transmembrane helix</keyword>
<feature type="transmembrane region" description="Helical" evidence="7">
    <location>
        <begin position="320"/>
        <end position="343"/>
    </location>
</feature>
<evidence type="ECO:0000313" key="9">
    <source>
        <dbReference type="Proteomes" id="UP000282076"/>
    </source>
</evidence>
<keyword evidence="6 7" id="KW-0472">Membrane</keyword>
<name>A0A494Y3R0_9BACL</name>
<keyword evidence="4 7" id="KW-0812">Transmembrane</keyword>
<feature type="transmembrane region" description="Helical" evidence="7">
    <location>
        <begin position="15"/>
        <end position="35"/>
    </location>
</feature>
<sequence length="454" mass="49046">MQDPTQRDERNRLSLWHLSWPIGIEMLLQFLMGAVDTVMVSRLGDDSVSAVGVSNQVIVSGITIFALINAGIGVVVARKWGGGLKDQARRTAVLAVQANFVMGLVASLAFLFGSSAILGYMHTPDSVVPLAESYLTVVGANTIIVLLHTVINAVVRSTGNTKSPMYITLGMNGLHLVLNYALIFGIGFFPEMGIQGTALSTTISRIAALAISGWLLWRTFRPHWVAKEWFAIDRGLLREVMRIGVPVSVTAISWGYSQVILISIVSRMGATSLASFTYIQTTQQFIWVIASAIGGGLQIRVGQLFGAGRHDEVERSLGKAIRIGTGLCLLVSAAVYLLGTPILSLFTSNSEIKEISLPILALFVGYQPLRVIGYCISGSLNVVGEARFVAAFSVLGMWVFSAGGAYVLGEMAGWGLMGVFLALLADEAVRSGAFLFRWKQRNKSLYYSRKQLSS</sequence>
<keyword evidence="2" id="KW-0813">Transport</keyword>
<organism evidence="8 9">
    <name type="scientific">Cohnella endophytica</name>
    <dbReference type="NCBI Taxonomy" id="2419778"/>
    <lineage>
        <taxon>Bacteria</taxon>
        <taxon>Bacillati</taxon>
        <taxon>Bacillota</taxon>
        <taxon>Bacilli</taxon>
        <taxon>Bacillales</taxon>
        <taxon>Paenibacillaceae</taxon>
        <taxon>Cohnella</taxon>
    </lineage>
</organism>
<evidence type="ECO:0000256" key="3">
    <source>
        <dbReference type="ARBA" id="ARBA00022475"/>
    </source>
</evidence>
<dbReference type="EMBL" id="RBZM01000002">
    <property type="protein sequence ID" value="RKP57334.1"/>
    <property type="molecule type" value="Genomic_DNA"/>
</dbReference>
<dbReference type="GO" id="GO:0042910">
    <property type="term" value="F:xenobiotic transmembrane transporter activity"/>
    <property type="evidence" value="ECO:0007669"/>
    <property type="project" value="InterPro"/>
</dbReference>
<feature type="transmembrane region" description="Helical" evidence="7">
    <location>
        <begin position="355"/>
        <end position="376"/>
    </location>
</feature>
<keyword evidence="9" id="KW-1185">Reference proteome</keyword>
<dbReference type="InterPro" id="IPR002528">
    <property type="entry name" value="MATE_fam"/>
</dbReference>
<dbReference type="Pfam" id="PF01554">
    <property type="entry name" value="MatE"/>
    <property type="match status" value="2"/>
</dbReference>
<reference evidence="8 9" key="1">
    <citation type="submission" date="2018-10" db="EMBL/GenBank/DDBJ databases">
        <title>Cohnella sp. M2MS4P-1, whole genome shotgun sequence.</title>
        <authorList>
            <person name="Tuo L."/>
        </authorList>
    </citation>
    <scope>NUCLEOTIDE SEQUENCE [LARGE SCALE GENOMIC DNA]</scope>
    <source>
        <strain evidence="8 9">M2MS4P-1</strain>
    </source>
</reference>
<feature type="transmembrane region" description="Helical" evidence="7">
    <location>
        <begin position="285"/>
        <end position="308"/>
    </location>
</feature>
<dbReference type="InterPro" id="IPR048279">
    <property type="entry name" value="MdtK-like"/>
</dbReference>
<evidence type="ECO:0000256" key="5">
    <source>
        <dbReference type="ARBA" id="ARBA00022989"/>
    </source>
</evidence>
<dbReference type="PANTHER" id="PTHR42925">
    <property type="entry name" value="MULTIDRUG AND TOXIN EFFLUX PROTEIN MATE FAMILY"/>
    <property type="match status" value="1"/>
</dbReference>
<comment type="caution">
    <text evidence="8">The sequence shown here is derived from an EMBL/GenBank/DDBJ whole genome shotgun (WGS) entry which is preliminary data.</text>
</comment>
<protein>
    <submittedName>
        <fullName evidence="8">MATE family efflux transporter</fullName>
    </submittedName>
</protein>
<dbReference type="InterPro" id="IPR047135">
    <property type="entry name" value="YsiQ"/>
</dbReference>
<dbReference type="NCBIfam" id="TIGR00797">
    <property type="entry name" value="matE"/>
    <property type="match status" value="1"/>
</dbReference>
<dbReference type="AlphaFoldDB" id="A0A494Y3R0"/>
<dbReference type="OrthoDB" id="9780160at2"/>
<proteinExistence type="predicted"/>
<feature type="transmembrane region" description="Helical" evidence="7">
    <location>
        <begin position="55"/>
        <end position="77"/>
    </location>
</feature>
<gene>
    <name evidence="8" type="ORF">D7Z26_04995</name>
</gene>
<feature type="transmembrane region" description="Helical" evidence="7">
    <location>
        <begin position="167"/>
        <end position="188"/>
    </location>
</feature>
<evidence type="ECO:0000256" key="4">
    <source>
        <dbReference type="ARBA" id="ARBA00022692"/>
    </source>
</evidence>
<feature type="transmembrane region" description="Helical" evidence="7">
    <location>
        <begin position="133"/>
        <end position="155"/>
    </location>
</feature>
<dbReference type="RefSeq" id="WP_120974949.1">
    <property type="nucleotide sequence ID" value="NZ_RBZM01000002.1"/>
</dbReference>
<evidence type="ECO:0000256" key="6">
    <source>
        <dbReference type="ARBA" id="ARBA00023136"/>
    </source>
</evidence>
<feature type="transmembrane region" description="Helical" evidence="7">
    <location>
        <begin position="98"/>
        <end position="121"/>
    </location>
</feature>
<dbReference type="GO" id="GO:0005886">
    <property type="term" value="C:plasma membrane"/>
    <property type="evidence" value="ECO:0007669"/>
    <property type="project" value="UniProtKB-SubCell"/>
</dbReference>
<evidence type="ECO:0000256" key="1">
    <source>
        <dbReference type="ARBA" id="ARBA00004651"/>
    </source>
</evidence>